<sequence length="222" mass="24716">MSDPYFNNTLEGEGAGASEGAFPANHHTDPSCSFFLSVGLQTPAPAPPSAPPPQMHDKAQLVALALQHQCESQARLAEAAGGEENKVQSFFHSCRVPGISIWDYMKRIAKHSGCSPECFLVAFIYLDKYCMLTNNVLTFTNAHRLIITVVLISAKLRDDQFYSNAYFASIGGVGTSELNRLEIEMLKHINWDTWVEPSLYQQYYTALMETYGHLVTDVFVQQ</sequence>
<dbReference type="PANTHER" id="PTHR15615">
    <property type="match status" value="1"/>
</dbReference>
<keyword evidence="4" id="KW-1185">Reference proteome</keyword>
<dbReference type="Pfam" id="PF08613">
    <property type="entry name" value="Cyclin"/>
    <property type="match status" value="1"/>
</dbReference>
<gene>
    <name evidence="3" type="ORF">ADEAN_000382400</name>
</gene>
<proteinExistence type="predicted"/>
<protein>
    <submittedName>
        <fullName evidence="3">Cyclin/Cyclin, N-terminal domain containing protein, putative</fullName>
    </submittedName>
</protein>
<dbReference type="EMBL" id="LR877150">
    <property type="protein sequence ID" value="CAD2216362.1"/>
    <property type="molecule type" value="Genomic_DNA"/>
</dbReference>
<feature type="domain" description="Cyclin-like" evidence="2">
    <location>
        <begin position="103"/>
        <end position="187"/>
    </location>
</feature>
<dbReference type="InterPro" id="IPR036915">
    <property type="entry name" value="Cyclin-like_sf"/>
</dbReference>
<dbReference type="VEuPathDB" id="TriTrypDB:ADEAN_000382400"/>
<evidence type="ECO:0000256" key="1">
    <source>
        <dbReference type="SAM" id="MobiDB-lite"/>
    </source>
</evidence>
<dbReference type="InterPro" id="IPR013763">
    <property type="entry name" value="Cyclin-like_dom"/>
</dbReference>
<dbReference type="SUPFAM" id="SSF47954">
    <property type="entry name" value="Cyclin-like"/>
    <property type="match status" value="1"/>
</dbReference>
<dbReference type="AlphaFoldDB" id="A0A7G2CDZ6"/>
<dbReference type="Gene3D" id="1.10.472.10">
    <property type="entry name" value="Cyclin-like"/>
    <property type="match status" value="1"/>
</dbReference>
<dbReference type="GO" id="GO:0019901">
    <property type="term" value="F:protein kinase binding"/>
    <property type="evidence" value="ECO:0007669"/>
    <property type="project" value="InterPro"/>
</dbReference>
<dbReference type="CDD" id="cd20558">
    <property type="entry name" value="CYCLIN_ScPCL7-like"/>
    <property type="match status" value="1"/>
</dbReference>
<feature type="compositionally biased region" description="Polar residues" evidence="1">
    <location>
        <begin position="1"/>
        <end position="10"/>
    </location>
</feature>
<accession>A0A7G2CDZ6</accession>
<evidence type="ECO:0000313" key="3">
    <source>
        <dbReference type="EMBL" id="CAD2216362.1"/>
    </source>
</evidence>
<dbReference type="InterPro" id="IPR013922">
    <property type="entry name" value="Cyclin_PHO80-like"/>
</dbReference>
<reference evidence="3 4" key="1">
    <citation type="submission" date="2020-08" db="EMBL/GenBank/DDBJ databases">
        <authorList>
            <person name="Newling K."/>
            <person name="Davey J."/>
            <person name="Forrester S."/>
        </authorList>
    </citation>
    <scope>NUCLEOTIDE SEQUENCE [LARGE SCALE GENOMIC DNA]</scope>
    <source>
        <strain evidence="4">Crithidia deanei Carvalho (ATCC PRA-265)</strain>
    </source>
</reference>
<dbReference type="Proteomes" id="UP000515908">
    <property type="component" value="Chromosome 06"/>
</dbReference>
<evidence type="ECO:0000313" key="4">
    <source>
        <dbReference type="Proteomes" id="UP000515908"/>
    </source>
</evidence>
<feature type="region of interest" description="Disordered" evidence="1">
    <location>
        <begin position="1"/>
        <end position="22"/>
    </location>
</feature>
<organism evidence="3 4">
    <name type="scientific">Angomonas deanei</name>
    <dbReference type="NCBI Taxonomy" id="59799"/>
    <lineage>
        <taxon>Eukaryota</taxon>
        <taxon>Discoba</taxon>
        <taxon>Euglenozoa</taxon>
        <taxon>Kinetoplastea</taxon>
        <taxon>Metakinetoplastina</taxon>
        <taxon>Trypanosomatida</taxon>
        <taxon>Trypanosomatidae</taxon>
        <taxon>Strigomonadinae</taxon>
        <taxon>Angomonas</taxon>
    </lineage>
</organism>
<dbReference type="PANTHER" id="PTHR15615:SF108">
    <property type="entry name" value="PROTEIN CNPPD1"/>
    <property type="match status" value="1"/>
</dbReference>
<evidence type="ECO:0000259" key="2">
    <source>
        <dbReference type="SMART" id="SM00385"/>
    </source>
</evidence>
<dbReference type="SMART" id="SM00385">
    <property type="entry name" value="CYCLIN"/>
    <property type="match status" value="1"/>
</dbReference>
<name>A0A7G2CDZ6_9TRYP</name>
<dbReference type="OrthoDB" id="337735at2759"/>